<feature type="compositionally biased region" description="Basic residues" evidence="1">
    <location>
        <begin position="246"/>
        <end position="256"/>
    </location>
</feature>
<accession>A0A430KYI8</accession>
<evidence type="ECO:0000313" key="2">
    <source>
        <dbReference type="EMBL" id="RTE68530.1"/>
    </source>
</evidence>
<proteinExistence type="predicted"/>
<feature type="compositionally biased region" description="Basic and acidic residues" evidence="1">
    <location>
        <begin position="12"/>
        <end position="24"/>
    </location>
</feature>
<feature type="region of interest" description="Disordered" evidence="1">
    <location>
        <begin position="1"/>
        <end position="29"/>
    </location>
</feature>
<evidence type="ECO:0000256" key="1">
    <source>
        <dbReference type="SAM" id="MobiDB-lite"/>
    </source>
</evidence>
<evidence type="ECO:0000313" key="3">
    <source>
        <dbReference type="Proteomes" id="UP000287124"/>
    </source>
</evidence>
<dbReference type="AlphaFoldDB" id="A0A430KYI8"/>
<comment type="caution">
    <text evidence="2">The sequence shown here is derived from an EMBL/GenBank/DDBJ whole genome shotgun (WGS) entry which is preliminary data.</text>
</comment>
<keyword evidence="3" id="KW-1185">Reference proteome</keyword>
<gene>
    <name evidence="2" type="ORF">BHE90_017092</name>
</gene>
<dbReference type="EMBL" id="MIKF01000805">
    <property type="protein sequence ID" value="RTE68530.1"/>
    <property type="molecule type" value="Genomic_DNA"/>
</dbReference>
<dbReference type="Proteomes" id="UP000287124">
    <property type="component" value="Unassembled WGS sequence"/>
</dbReference>
<name>A0A430KYI8_9HYPO</name>
<feature type="region of interest" description="Disordered" evidence="1">
    <location>
        <begin position="235"/>
        <end position="264"/>
    </location>
</feature>
<organism evidence="2 3">
    <name type="scientific">Fusarium euwallaceae</name>
    <dbReference type="NCBI Taxonomy" id="1147111"/>
    <lineage>
        <taxon>Eukaryota</taxon>
        <taxon>Fungi</taxon>
        <taxon>Dikarya</taxon>
        <taxon>Ascomycota</taxon>
        <taxon>Pezizomycotina</taxon>
        <taxon>Sordariomycetes</taxon>
        <taxon>Hypocreomycetidae</taxon>
        <taxon>Hypocreales</taxon>
        <taxon>Nectriaceae</taxon>
        <taxon>Fusarium</taxon>
        <taxon>Fusarium solani species complex</taxon>
    </lineage>
</organism>
<protein>
    <submittedName>
        <fullName evidence="2">Uncharacterized protein</fullName>
    </submittedName>
</protein>
<reference evidence="2 3" key="1">
    <citation type="submission" date="2017-06" db="EMBL/GenBank/DDBJ databases">
        <title>Comparative genomic analysis of Ambrosia Fusariam Clade fungi.</title>
        <authorList>
            <person name="Stajich J.E."/>
            <person name="Carrillo J."/>
            <person name="Kijimoto T."/>
            <person name="Eskalen A."/>
            <person name="O'Donnell K."/>
            <person name="Kasson M."/>
        </authorList>
    </citation>
    <scope>NUCLEOTIDE SEQUENCE [LARGE SCALE GENOMIC DNA]</scope>
    <source>
        <strain evidence="2 3">UCR1854</strain>
    </source>
</reference>
<feature type="region of interest" description="Disordered" evidence="1">
    <location>
        <begin position="107"/>
        <end position="134"/>
    </location>
</feature>
<sequence>MAAESICYRGDNGYDARYQGREPPDLEDPAYWDRRLQDFKAKTEQARRTSPSNCVFTFAELDELEGIEKAKKAHRAQLVDDEFGTGNRIEEGIQQWVDSLQRNDLERPFSPASIPSSVMDRISRSDDSNTRCPSEESLVNKTRLRDVECWEAKAEFFNGQLRDPADYRISESESRTPSPPISLNVVYPGTQHFVHGWRTATPTVQLGRSLKRKTCHPDPTVSITHSTESPVRADLNNNSVGMPTLKKGKHDCKKRQGYPTQPSRLRRSARIAVKEGCMDTTPEFRRSARIAARRGRSPI</sequence>